<evidence type="ECO:0008006" key="3">
    <source>
        <dbReference type="Google" id="ProtNLM"/>
    </source>
</evidence>
<comment type="caution">
    <text evidence="1">The sequence shown here is derived from an EMBL/GenBank/DDBJ whole genome shotgun (WGS) entry which is preliminary data.</text>
</comment>
<evidence type="ECO:0000313" key="1">
    <source>
        <dbReference type="EMBL" id="OCL96174.1"/>
    </source>
</evidence>
<keyword evidence="2" id="KW-1185">Reference proteome</keyword>
<dbReference type="RefSeq" id="WP_066183531.1">
    <property type="nucleotide sequence ID" value="NZ_CP035926.1"/>
</dbReference>
<dbReference type="EMBL" id="LLKQ01000001">
    <property type="protein sequence ID" value="OCL96174.1"/>
    <property type="molecule type" value="Genomic_DNA"/>
</dbReference>
<proteinExistence type="predicted"/>
<sequence length="122" mass="14363">MKNIKILFIINLIFITNLFADCKILNFGEVQKSSKGFFKDEIPKIVDYQAYSSAKPRLVKDNKGEYQFKTFIDSYNEFFIYIRDISIKTCETNGYKGISNLDIKFSTDDKTYYFTATLNYFK</sequence>
<gene>
    <name evidence="1" type="ORF">AA347_01665</name>
</gene>
<name>A0A1C7WS72_9BACT</name>
<dbReference type="Proteomes" id="UP000092987">
    <property type="component" value="Unassembled WGS sequence"/>
</dbReference>
<protein>
    <recommendedName>
        <fullName evidence="3">Lipoprotein</fullName>
    </recommendedName>
</protein>
<reference evidence="1 2" key="1">
    <citation type="submission" date="2015-10" db="EMBL/GenBank/DDBJ databases">
        <authorList>
            <person name="Rovetto F.F."/>
            <person name="Cocolin L.L."/>
            <person name="Illeghems K.K."/>
            <person name="Van Nieuwerbuegh F.F."/>
            <person name="Houf K.K."/>
        </authorList>
    </citation>
    <scope>NUCLEOTIDE SEQUENCE [LARGE SCALE GENOMIC DNA]</scope>
    <source>
        <strain evidence="1 2">LMG 24486</strain>
    </source>
</reference>
<evidence type="ECO:0000313" key="2">
    <source>
        <dbReference type="Proteomes" id="UP000092987"/>
    </source>
</evidence>
<accession>A0A1C7WS72</accession>
<organism evidence="1 2">
    <name type="scientific">Aliarcobacter thereius LMG 24486</name>
    <dbReference type="NCBI Taxonomy" id="1032240"/>
    <lineage>
        <taxon>Bacteria</taxon>
        <taxon>Pseudomonadati</taxon>
        <taxon>Campylobacterota</taxon>
        <taxon>Epsilonproteobacteria</taxon>
        <taxon>Campylobacterales</taxon>
        <taxon>Arcobacteraceae</taxon>
        <taxon>Aliarcobacter</taxon>
    </lineage>
</organism>